<dbReference type="SUPFAM" id="SSF69118">
    <property type="entry name" value="AhpD-like"/>
    <property type="match status" value="1"/>
</dbReference>
<dbReference type="PANTHER" id="PTHR34846:SF11">
    <property type="entry name" value="4-CARBOXYMUCONOLACTONE DECARBOXYLASE FAMILY PROTEIN (AFU_ORTHOLOGUE AFUA_6G11590)"/>
    <property type="match status" value="1"/>
</dbReference>
<reference evidence="2" key="1">
    <citation type="journal article" date="2015" name="Proc. Natl. Acad. Sci. U.S.A.">
        <title>Networks of energetic and metabolic interactions define dynamics in microbial communities.</title>
        <authorList>
            <person name="Embree M."/>
            <person name="Liu J.K."/>
            <person name="Al-Bassam M.M."/>
            <person name="Zengler K."/>
        </authorList>
    </citation>
    <scope>NUCLEOTIDE SEQUENCE</scope>
</reference>
<name>A0A0W8FQ14_9ZZZZ</name>
<dbReference type="Gene3D" id="1.20.1290.10">
    <property type="entry name" value="AhpD-like"/>
    <property type="match status" value="1"/>
</dbReference>
<dbReference type="PANTHER" id="PTHR34846">
    <property type="entry name" value="4-CARBOXYMUCONOLACTONE DECARBOXYLASE FAMILY PROTEIN (AFU_ORTHOLOGUE AFUA_6G11590)"/>
    <property type="match status" value="1"/>
</dbReference>
<evidence type="ECO:0000313" key="2">
    <source>
        <dbReference type="EMBL" id="KUG22834.1"/>
    </source>
</evidence>
<organism evidence="2">
    <name type="scientific">hydrocarbon metagenome</name>
    <dbReference type="NCBI Taxonomy" id="938273"/>
    <lineage>
        <taxon>unclassified sequences</taxon>
        <taxon>metagenomes</taxon>
        <taxon>ecological metagenomes</taxon>
    </lineage>
</organism>
<dbReference type="Pfam" id="PF02627">
    <property type="entry name" value="CMD"/>
    <property type="match status" value="1"/>
</dbReference>
<dbReference type="InterPro" id="IPR029032">
    <property type="entry name" value="AhpD-like"/>
</dbReference>
<proteinExistence type="predicted"/>
<accession>A0A0W8FQ14</accession>
<protein>
    <recommendedName>
        <fullName evidence="1">Carboxymuconolactone decarboxylase-like domain-containing protein</fullName>
    </recommendedName>
</protein>
<dbReference type="AlphaFoldDB" id="A0A0W8FQ14"/>
<gene>
    <name evidence="2" type="ORF">ASZ90_007383</name>
</gene>
<evidence type="ECO:0000259" key="1">
    <source>
        <dbReference type="Pfam" id="PF02627"/>
    </source>
</evidence>
<dbReference type="GO" id="GO:0051920">
    <property type="term" value="F:peroxiredoxin activity"/>
    <property type="evidence" value="ECO:0007669"/>
    <property type="project" value="InterPro"/>
</dbReference>
<comment type="caution">
    <text evidence="2">The sequence shown here is derived from an EMBL/GenBank/DDBJ whole genome shotgun (WGS) entry which is preliminary data.</text>
</comment>
<feature type="domain" description="Carboxymuconolactone decarboxylase-like" evidence="1">
    <location>
        <begin position="47"/>
        <end position="122"/>
    </location>
</feature>
<dbReference type="InterPro" id="IPR003779">
    <property type="entry name" value="CMD-like"/>
</dbReference>
<dbReference type="EMBL" id="LNQE01000938">
    <property type="protein sequence ID" value="KUG22834.1"/>
    <property type="molecule type" value="Genomic_DNA"/>
</dbReference>
<sequence length="177" mass="20068">MARIPYFTAQDAKADPNKLALLGKEPQMNIFKIITHATYPIARKFITLPASVLMNGKVNPILREMAIVRAGILCHSEYEVHQHLKVSRWVGMPEEKIEALTIGSTAPVFSEIEQLVLRFTEEMVQCYKVSDETFTALSQHFSYEELVELSIAVGCYMMISIFLNTFEVDIEDQPLSP</sequence>